<dbReference type="EMBL" id="JACEIK010000752">
    <property type="protein sequence ID" value="MCD7461764.1"/>
    <property type="molecule type" value="Genomic_DNA"/>
</dbReference>
<feature type="non-terminal residue" evidence="2">
    <location>
        <position position="1"/>
    </location>
</feature>
<gene>
    <name evidence="2" type="ORF">HAX54_047049</name>
</gene>
<evidence type="ECO:0000313" key="2">
    <source>
        <dbReference type="EMBL" id="MCD7461764.1"/>
    </source>
</evidence>
<name>A0ABS8SSL9_DATST</name>
<reference evidence="2 3" key="1">
    <citation type="journal article" date="2021" name="BMC Genomics">
        <title>Datura genome reveals duplications of psychoactive alkaloid biosynthetic genes and high mutation rate following tissue culture.</title>
        <authorList>
            <person name="Rajewski A."/>
            <person name="Carter-House D."/>
            <person name="Stajich J."/>
            <person name="Litt A."/>
        </authorList>
    </citation>
    <scope>NUCLEOTIDE SEQUENCE [LARGE SCALE GENOMIC DNA]</scope>
    <source>
        <strain evidence="2">AR-01</strain>
    </source>
</reference>
<keyword evidence="3" id="KW-1185">Reference proteome</keyword>
<evidence type="ECO:0000256" key="1">
    <source>
        <dbReference type="SAM" id="Coils"/>
    </source>
</evidence>
<keyword evidence="1" id="KW-0175">Coiled coil</keyword>
<organism evidence="2 3">
    <name type="scientific">Datura stramonium</name>
    <name type="common">Jimsonweed</name>
    <name type="synonym">Common thornapple</name>
    <dbReference type="NCBI Taxonomy" id="4076"/>
    <lineage>
        <taxon>Eukaryota</taxon>
        <taxon>Viridiplantae</taxon>
        <taxon>Streptophyta</taxon>
        <taxon>Embryophyta</taxon>
        <taxon>Tracheophyta</taxon>
        <taxon>Spermatophyta</taxon>
        <taxon>Magnoliopsida</taxon>
        <taxon>eudicotyledons</taxon>
        <taxon>Gunneridae</taxon>
        <taxon>Pentapetalae</taxon>
        <taxon>asterids</taxon>
        <taxon>lamiids</taxon>
        <taxon>Solanales</taxon>
        <taxon>Solanaceae</taxon>
        <taxon>Solanoideae</taxon>
        <taxon>Datureae</taxon>
        <taxon>Datura</taxon>
    </lineage>
</organism>
<comment type="caution">
    <text evidence="2">The sequence shown here is derived from an EMBL/GenBank/DDBJ whole genome shotgun (WGS) entry which is preliminary data.</text>
</comment>
<proteinExistence type="predicted"/>
<sequence>DGDDRKDTSMFAQDDGLSNHESVFALMSKSDDKDDEEKELRALAKVLIDAYHGLINEKDMLRIELDQNKVENISMANRVTKLNEELREASRETSKLNNELKK</sequence>
<feature type="coiled-coil region" evidence="1">
    <location>
        <begin position="72"/>
        <end position="99"/>
    </location>
</feature>
<accession>A0ABS8SSL9</accession>
<protein>
    <submittedName>
        <fullName evidence="2">Uncharacterized protein</fullName>
    </submittedName>
</protein>
<dbReference type="Proteomes" id="UP000823775">
    <property type="component" value="Unassembled WGS sequence"/>
</dbReference>
<evidence type="ECO:0000313" key="3">
    <source>
        <dbReference type="Proteomes" id="UP000823775"/>
    </source>
</evidence>